<keyword evidence="2" id="KW-1185">Reference proteome</keyword>
<dbReference type="EMBL" id="JAEMHL010000007">
    <property type="protein sequence ID" value="MBJ6751381.1"/>
    <property type="molecule type" value="Genomic_DNA"/>
</dbReference>
<comment type="caution">
    <text evidence="1">The sequence shown here is derived from an EMBL/GenBank/DDBJ whole genome shotgun (WGS) entry which is preliminary data.</text>
</comment>
<name>A0ABS0YGG1_9BACT</name>
<gene>
    <name evidence="1" type="ORF">JFN91_14275</name>
</gene>
<accession>A0ABS0YGG1</accession>
<organism evidence="1 2">
    <name type="scientific">Geomonas anaerohicana</name>
    <dbReference type="NCBI Taxonomy" id="2798583"/>
    <lineage>
        <taxon>Bacteria</taxon>
        <taxon>Pseudomonadati</taxon>
        <taxon>Thermodesulfobacteriota</taxon>
        <taxon>Desulfuromonadia</taxon>
        <taxon>Geobacterales</taxon>
        <taxon>Geobacteraceae</taxon>
        <taxon>Geomonas</taxon>
    </lineage>
</organism>
<sequence>MPIISMFFGIIVYMFSHEGKGSSPPHVHASYGDDNAIFSIQDGMLLDGKLPENKQILVQAWIEIHKEDLQADWRLAVSGQTPLPIKPLD</sequence>
<evidence type="ECO:0000313" key="1">
    <source>
        <dbReference type="EMBL" id="MBJ6751381.1"/>
    </source>
</evidence>
<reference evidence="1 2" key="1">
    <citation type="submission" date="2020-12" db="EMBL/GenBank/DDBJ databases">
        <title>Geomonas sp. Red421, isolated from paddy soil.</title>
        <authorList>
            <person name="Xu Z."/>
            <person name="Zhang Z."/>
            <person name="Masuda Y."/>
            <person name="Itoh H."/>
            <person name="Senoo K."/>
        </authorList>
    </citation>
    <scope>NUCLEOTIDE SEQUENCE [LARGE SCALE GENOMIC DNA]</scope>
    <source>
        <strain evidence="1 2">Red421</strain>
    </source>
</reference>
<dbReference type="Proteomes" id="UP000614714">
    <property type="component" value="Unassembled WGS sequence"/>
</dbReference>
<dbReference type="InterPro" id="IPR025427">
    <property type="entry name" value="DUF4160"/>
</dbReference>
<evidence type="ECO:0000313" key="2">
    <source>
        <dbReference type="Proteomes" id="UP000614714"/>
    </source>
</evidence>
<dbReference type="Pfam" id="PF13711">
    <property type="entry name" value="DUF4160"/>
    <property type="match status" value="1"/>
</dbReference>
<protein>
    <submittedName>
        <fullName evidence="1">DUF4160 domain-containing protein</fullName>
    </submittedName>
</protein>
<proteinExistence type="predicted"/>